<dbReference type="InterPro" id="IPR039375">
    <property type="entry name" value="NodN-like"/>
</dbReference>
<evidence type="ECO:0000256" key="1">
    <source>
        <dbReference type="ARBA" id="ARBA00005254"/>
    </source>
</evidence>
<dbReference type="PANTHER" id="PTHR42993:SF1">
    <property type="entry name" value="MAOC-LIKE DEHYDRATASE DOMAIN-CONTAINING PROTEIN"/>
    <property type="match status" value="1"/>
</dbReference>
<dbReference type="EMBL" id="BAAANS010000054">
    <property type="protein sequence ID" value="GAA2116335.1"/>
    <property type="molecule type" value="Genomic_DNA"/>
</dbReference>
<name>A0ABP5JGR6_9ACTN</name>
<protein>
    <submittedName>
        <fullName evidence="3">MaoC family dehydratase</fullName>
    </submittedName>
</protein>
<dbReference type="Gene3D" id="3.10.129.10">
    <property type="entry name" value="Hotdog Thioesterase"/>
    <property type="match status" value="1"/>
</dbReference>
<dbReference type="Pfam" id="PF01575">
    <property type="entry name" value="MaoC_dehydratas"/>
    <property type="match status" value="1"/>
</dbReference>
<dbReference type="SUPFAM" id="SSF54637">
    <property type="entry name" value="Thioesterase/thiol ester dehydrase-isomerase"/>
    <property type="match status" value="1"/>
</dbReference>
<feature type="domain" description="MaoC-like" evidence="2">
    <location>
        <begin position="24"/>
        <end position="134"/>
    </location>
</feature>
<accession>A0ABP5JGR6</accession>
<evidence type="ECO:0000259" key="2">
    <source>
        <dbReference type="Pfam" id="PF01575"/>
    </source>
</evidence>
<dbReference type="CDD" id="cd03450">
    <property type="entry name" value="NodN"/>
    <property type="match status" value="1"/>
</dbReference>
<keyword evidence="4" id="KW-1185">Reference proteome</keyword>
<proteinExistence type="inferred from homology"/>
<dbReference type="Proteomes" id="UP001500897">
    <property type="component" value="Unassembled WGS sequence"/>
</dbReference>
<gene>
    <name evidence="3" type="ORF">GCM10009759_61840</name>
</gene>
<evidence type="ECO:0000313" key="4">
    <source>
        <dbReference type="Proteomes" id="UP001500897"/>
    </source>
</evidence>
<comment type="similarity">
    <text evidence="1">Belongs to the enoyl-CoA hydratase/isomerase family.</text>
</comment>
<reference evidence="4" key="1">
    <citation type="journal article" date="2019" name="Int. J. Syst. Evol. Microbiol.">
        <title>The Global Catalogue of Microorganisms (GCM) 10K type strain sequencing project: providing services to taxonomists for standard genome sequencing and annotation.</title>
        <authorList>
            <consortium name="The Broad Institute Genomics Platform"/>
            <consortium name="The Broad Institute Genome Sequencing Center for Infectious Disease"/>
            <person name="Wu L."/>
            <person name="Ma J."/>
        </authorList>
    </citation>
    <scope>NUCLEOTIDE SEQUENCE [LARGE SCALE GENOMIC DNA]</scope>
    <source>
        <strain evidence="4">JCM 14559</strain>
    </source>
</reference>
<dbReference type="RefSeq" id="WP_344556912.1">
    <property type="nucleotide sequence ID" value="NZ_BAAANS010000054.1"/>
</dbReference>
<sequence>MATPRHFTSPLDLHAATGLRLGPTDWTVVDQPRIDRFAEATDDLQWIHTDPGRAAAGPFGTTIAHGWLTVSLLPSFEAQLVEVGGATMGVNCGADRIRFLAPVPSGSRLRATATVDEVKDVAGGVQVVLAVEVEAEGADRPVCAARTISRYYLAD</sequence>
<organism evidence="3 4">
    <name type="scientific">Kitasatospora saccharophila</name>
    <dbReference type="NCBI Taxonomy" id="407973"/>
    <lineage>
        <taxon>Bacteria</taxon>
        <taxon>Bacillati</taxon>
        <taxon>Actinomycetota</taxon>
        <taxon>Actinomycetes</taxon>
        <taxon>Kitasatosporales</taxon>
        <taxon>Streptomycetaceae</taxon>
        <taxon>Kitasatospora</taxon>
    </lineage>
</organism>
<dbReference type="InterPro" id="IPR029069">
    <property type="entry name" value="HotDog_dom_sf"/>
</dbReference>
<evidence type="ECO:0000313" key="3">
    <source>
        <dbReference type="EMBL" id="GAA2116335.1"/>
    </source>
</evidence>
<dbReference type="PANTHER" id="PTHR42993">
    <property type="entry name" value="MAOC-LIKE DEHYDRATASE DOMAIN-CONTAINING PROTEIN"/>
    <property type="match status" value="1"/>
</dbReference>
<dbReference type="InterPro" id="IPR002539">
    <property type="entry name" value="MaoC-like_dom"/>
</dbReference>
<comment type="caution">
    <text evidence="3">The sequence shown here is derived from an EMBL/GenBank/DDBJ whole genome shotgun (WGS) entry which is preliminary data.</text>
</comment>